<dbReference type="EMBL" id="JACWLN010000002">
    <property type="protein sequence ID" value="MBD1260457.1"/>
    <property type="molecule type" value="Genomic_DNA"/>
</dbReference>
<reference evidence="2 3" key="1">
    <citation type="submission" date="2018-05" db="EMBL/GenBank/DDBJ databases">
        <title>Genomic Encyclopedia of Archaeal and Bacterial Type Strains, Phase II (KMG-II): from individual species to whole genera.</title>
        <authorList>
            <person name="Goeker M."/>
        </authorList>
    </citation>
    <scope>NUCLEOTIDE SEQUENCE [LARGE SCALE GENOMIC DNA]</scope>
    <source>
        <strain evidence="2 3">DSM 23514</strain>
    </source>
</reference>
<dbReference type="AlphaFoldDB" id="A0A316E695"/>
<dbReference type="Proteomes" id="UP000245667">
    <property type="component" value="Unassembled WGS sequence"/>
</dbReference>
<reference evidence="1 4" key="2">
    <citation type="submission" date="2020-07" db="EMBL/GenBank/DDBJ databases">
        <title>The draft genome sequence of Maribacter polysiphoniae KCTC 22021.</title>
        <authorList>
            <person name="Mu L."/>
        </authorList>
    </citation>
    <scope>NUCLEOTIDE SEQUENCE [LARGE SCALE GENOMIC DNA]</scope>
    <source>
        <strain evidence="1 4">KCTC 22021</strain>
    </source>
</reference>
<sequence>MKKGTDIYEDSKDVQDMVVNIAKSGGTSFDKKIYVLKNPTMAIIKCWDEKHRDLGIFDMNNLKMNSNQHYKTS</sequence>
<dbReference type="EMBL" id="QGGQ01000001">
    <property type="protein sequence ID" value="PWK25921.1"/>
    <property type="molecule type" value="Genomic_DNA"/>
</dbReference>
<dbReference type="RefSeq" id="WP_109648829.1">
    <property type="nucleotide sequence ID" value="NZ_JACWLN010000002.1"/>
</dbReference>
<gene>
    <name evidence="1" type="ORF">HZY62_07645</name>
    <name evidence="2" type="ORF">LX92_00665</name>
</gene>
<dbReference type="Proteomes" id="UP000651837">
    <property type="component" value="Unassembled WGS sequence"/>
</dbReference>
<evidence type="ECO:0000313" key="2">
    <source>
        <dbReference type="EMBL" id="PWK25921.1"/>
    </source>
</evidence>
<evidence type="ECO:0000313" key="3">
    <source>
        <dbReference type="Proteomes" id="UP000245667"/>
    </source>
</evidence>
<evidence type="ECO:0000313" key="1">
    <source>
        <dbReference type="EMBL" id="MBD1260457.1"/>
    </source>
</evidence>
<comment type="caution">
    <text evidence="2">The sequence shown here is derived from an EMBL/GenBank/DDBJ whole genome shotgun (WGS) entry which is preliminary data.</text>
</comment>
<organism evidence="2 3">
    <name type="scientific">Maribacter polysiphoniae</name>
    <dbReference type="NCBI Taxonomy" id="429344"/>
    <lineage>
        <taxon>Bacteria</taxon>
        <taxon>Pseudomonadati</taxon>
        <taxon>Bacteroidota</taxon>
        <taxon>Flavobacteriia</taxon>
        <taxon>Flavobacteriales</taxon>
        <taxon>Flavobacteriaceae</taxon>
        <taxon>Maribacter</taxon>
    </lineage>
</organism>
<evidence type="ECO:0000313" key="4">
    <source>
        <dbReference type="Proteomes" id="UP000651837"/>
    </source>
</evidence>
<name>A0A316E695_9FLAO</name>
<protein>
    <submittedName>
        <fullName evidence="2">Uncharacterized protein</fullName>
    </submittedName>
</protein>
<keyword evidence="4" id="KW-1185">Reference proteome</keyword>
<accession>A0A316E695</accession>
<proteinExistence type="predicted"/>